<proteinExistence type="predicted"/>
<dbReference type="Gramene" id="OB04G29230.1">
    <property type="protein sequence ID" value="OB04G29230.1"/>
    <property type="gene ID" value="OB04G29230"/>
</dbReference>
<organism evidence="2">
    <name type="scientific">Oryza brachyantha</name>
    <name type="common">malo sina</name>
    <dbReference type="NCBI Taxonomy" id="4533"/>
    <lineage>
        <taxon>Eukaryota</taxon>
        <taxon>Viridiplantae</taxon>
        <taxon>Streptophyta</taxon>
        <taxon>Embryophyta</taxon>
        <taxon>Tracheophyta</taxon>
        <taxon>Spermatophyta</taxon>
        <taxon>Magnoliopsida</taxon>
        <taxon>Liliopsida</taxon>
        <taxon>Poales</taxon>
        <taxon>Poaceae</taxon>
        <taxon>BOP clade</taxon>
        <taxon>Oryzoideae</taxon>
        <taxon>Oryzeae</taxon>
        <taxon>Oryzinae</taxon>
        <taxon>Oryza</taxon>
    </lineage>
</organism>
<sequence length="94" mass="9854">MDEIGPPGEARAQAGNLTSTAREACQRQGGAGAVIQNQPSITAPCPVCPVPGHPIIVFQRLQHSNAIIACIIASKNAFKVHTSSVKTRLLIELS</sequence>
<name>J3M0J8_ORYBR</name>
<keyword evidence="3" id="KW-1185">Reference proteome</keyword>
<evidence type="ECO:0000256" key="1">
    <source>
        <dbReference type="SAM" id="MobiDB-lite"/>
    </source>
</evidence>
<accession>J3M0J8</accession>
<evidence type="ECO:0000313" key="2">
    <source>
        <dbReference type="EnsemblPlants" id="OB04G29230.1"/>
    </source>
</evidence>
<protein>
    <submittedName>
        <fullName evidence="2">Uncharacterized protein</fullName>
    </submittedName>
</protein>
<dbReference type="EnsemblPlants" id="OB04G29230.1">
    <property type="protein sequence ID" value="OB04G29230.1"/>
    <property type="gene ID" value="OB04G29230"/>
</dbReference>
<reference evidence="2" key="1">
    <citation type="journal article" date="2013" name="Nat. Commun.">
        <title>Whole-genome sequencing of Oryza brachyantha reveals mechanisms underlying Oryza genome evolution.</title>
        <authorList>
            <person name="Chen J."/>
            <person name="Huang Q."/>
            <person name="Gao D."/>
            <person name="Wang J."/>
            <person name="Lang Y."/>
            <person name="Liu T."/>
            <person name="Li B."/>
            <person name="Bai Z."/>
            <person name="Luis Goicoechea J."/>
            <person name="Liang C."/>
            <person name="Chen C."/>
            <person name="Zhang W."/>
            <person name="Sun S."/>
            <person name="Liao Y."/>
            <person name="Zhang X."/>
            <person name="Yang L."/>
            <person name="Song C."/>
            <person name="Wang M."/>
            <person name="Shi J."/>
            <person name="Liu G."/>
            <person name="Liu J."/>
            <person name="Zhou H."/>
            <person name="Zhou W."/>
            <person name="Yu Q."/>
            <person name="An N."/>
            <person name="Chen Y."/>
            <person name="Cai Q."/>
            <person name="Wang B."/>
            <person name="Liu B."/>
            <person name="Min J."/>
            <person name="Huang Y."/>
            <person name="Wu H."/>
            <person name="Li Z."/>
            <person name="Zhang Y."/>
            <person name="Yin Y."/>
            <person name="Song W."/>
            <person name="Jiang J."/>
            <person name="Jackson S.A."/>
            <person name="Wing R.A."/>
            <person name="Wang J."/>
            <person name="Chen M."/>
        </authorList>
    </citation>
    <scope>NUCLEOTIDE SEQUENCE [LARGE SCALE GENOMIC DNA]</scope>
    <source>
        <strain evidence="2">cv. IRGC 101232</strain>
    </source>
</reference>
<dbReference type="HOGENOM" id="CLU_2392420_0_0_1"/>
<feature type="region of interest" description="Disordered" evidence="1">
    <location>
        <begin position="1"/>
        <end position="21"/>
    </location>
</feature>
<dbReference type="AlphaFoldDB" id="J3M0J8"/>
<dbReference type="Proteomes" id="UP000006038">
    <property type="component" value="Chromosome 4"/>
</dbReference>
<reference evidence="2" key="2">
    <citation type="submission" date="2013-04" db="UniProtKB">
        <authorList>
            <consortium name="EnsemblPlants"/>
        </authorList>
    </citation>
    <scope>IDENTIFICATION</scope>
</reference>
<evidence type="ECO:0000313" key="3">
    <source>
        <dbReference type="Proteomes" id="UP000006038"/>
    </source>
</evidence>